<gene>
    <name evidence="2" type="ORF">PSECIP111854_03173</name>
</gene>
<feature type="transmembrane region" description="Helical" evidence="1">
    <location>
        <begin position="84"/>
        <end position="104"/>
    </location>
</feature>
<keyword evidence="3" id="KW-1185">Reference proteome</keyword>
<dbReference type="Proteomes" id="UP001152467">
    <property type="component" value="Unassembled WGS sequence"/>
</dbReference>
<organism evidence="2 3">
    <name type="scientific">Pseudoalteromonas holothuriae</name>
    <dbReference type="NCBI Taxonomy" id="2963714"/>
    <lineage>
        <taxon>Bacteria</taxon>
        <taxon>Pseudomonadati</taxon>
        <taxon>Pseudomonadota</taxon>
        <taxon>Gammaproteobacteria</taxon>
        <taxon>Alteromonadales</taxon>
        <taxon>Pseudoalteromonadaceae</taxon>
        <taxon>Pseudoalteromonas</taxon>
    </lineage>
</organism>
<proteinExistence type="predicted"/>
<feature type="transmembrane region" description="Helical" evidence="1">
    <location>
        <begin position="124"/>
        <end position="144"/>
    </location>
</feature>
<evidence type="ECO:0000313" key="2">
    <source>
        <dbReference type="EMBL" id="CAH9063183.1"/>
    </source>
</evidence>
<name>A0A9W4R232_9GAMM</name>
<comment type="caution">
    <text evidence="2">The sequence shown here is derived from an EMBL/GenBank/DDBJ whole genome shotgun (WGS) entry which is preliminary data.</text>
</comment>
<dbReference type="RefSeq" id="WP_261626806.1">
    <property type="nucleotide sequence ID" value="NZ_CAMAPC010000015.1"/>
</dbReference>
<dbReference type="EMBL" id="CAMAPC010000015">
    <property type="protein sequence ID" value="CAH9063183.1"/>
    <property type="molecule type" value="Genomic_DNA"/>
</dbReference>
<reference evidence="2" key="1">
    <citation type="submission" date="2022-07" db="EMBL/GenBank/DDBJ databases">
        <authorList>
            <person name="Criscuolo A."/>
        </authorList>
    </citation>
    <scope>NUCLEOTIDE SEQUENCE</scope>
    <source>
        <strain evidence="2">CIP111854</strain>
    </source>
</reference>
<sequence length="340" mass="38587">MLQLPHYFSLKDKLKHYHQQLIVFWSSLNLAQRCYFLAILCSILYLKSDTPSTTLITAITTLVLVAMISEFWPKFTQIWDSLPGKAVILLFYGFVANYSLVQASGEVNNIAGVSAEHLPYTHNFAVLLSVPVWFFITSLVVLLIIQFTIPIYIFILLLLRPFGLHTIWHAPNYRFAIITGLIRFGAGLFLLVQLALLSTYTGALKEVSKTVTNITNGLETDLIVNIQDPKAQEKTSALKENPELARTLSELDAKNDALSQRATAYEQKITNILSHFIFDHEADLYSRCDHTKGSRIIELNDYEILEIIRHNATENTHYTYQVKPCISAAIGHQFKPQKKP</sequence>
<feature type="transmembrane region" description="Helical" evidence="1">
    <location>
        <begin position="52"/>
        <end position="72"/>
    </location>
</feature>
<feature type="transmembrane region" description="Helical" evidence="1">
    <location>
        <begin position="21"/>
        <end position="46"/>
    </location>
</feature>
<feature type="transmembrane region" description="Helical" evidence="1">
    <location>
        <begin position="175"/>
        <end position="197"/>
    </location>
</feature>
<keyword evidence="1" id="KW-0812">Transmembrane</keyword>
<keyword evidence="1" id="KW-1133">Transmembrane helix</keyword>
<evidence type="ECO:0000313" key="3">
    <source>
        <dbReference type="Proteomes" id="UP001152467"/>
    </source>
</evidence>
<evidence type="ECO:0000256" key="1">
    <source>
        <dbReference type="SAM" id="Phobius"/>
    </source>
</evidence>
<feature type="transmembrane region" description="Helical" evidence="1">
    <location>
        <begin position="151"/>
        <end position="169"/>
    </location>
</feature>
<dbReference type="AlphaFoldDB" id="A0A9W4R232"/>
<protein>
    <submittedName>
        <fullName evidence="2">Uncharacterized protein</fullName>
    </submittedName>
</protein>
<keyword evidence="1" id="KW-0472">Membrane</keyword>
<accession>A0A9W4R232</accession>